<feature type="domain" description="Cyclic nucleotide-binding" evidence="9">
    <location>
        <begin position="368"/>
        <end position="468"/>
    </location>
</feature>
<dbReference type="AlphaFoldDB" id="A2E5A1"/>
<proteinExistence type="inferred from homology"/>
<keyword evidence="11" id="KW-1185">Reference proteome</keyword>
<evidence type="ECO:0000256" key="8">
    <source>
        <dbReference type="SAM" id="Phobius"/>
    </source>
</evidence>
<evidence type="ECO:0000313" key="11">
    <source>
        <dbReference type="Proteomes" id="UP000001542"/>
    </source>
</evidence>
<sequence>MNLRNYETMPRPLSTKNRLPDPAINQLTAYQNQFPEYIPSSNYDKVETRAWSYFSVTRRIWEYIIFIISILYPVELSFVMIFDRNISVTTYSVFFIFDVVQIADNFVILYTPFLHNGILISDKKEILKNYGITFYVIHIIASLPLGWIGIIKGNPNLYLYLSINRLLRLPQCYRSYKLIMDSTLYNRSYASLIPPIVIISCIIHVFACILYSIGKYADKDESWITQFKDQNYNQIQMYVASIYFVLTTILTLGYGDIHPISTPEVIVCIFITIAGVTFQSVLIANMVNALSDPMGTKFLSQYEAMQRFLKFKGVPDLYKNHIKNYFQGSWERNHGAPSWRALLAPLPKGIQSGIKLEFCQRTFSGMPLFYLVGQKYLLLIMNSMQPFTYLPGDIICEQDEEVPDLLIFNHGIIQLILNDVPLASLNVDSGYVDGERQLMFGKPQDKTIKAVTFVDGWRLRRKDFLDLINSRKMLRTILLANARARFPKDFQESPEWDDNQIPATPPSDNSEDSVESEKLEEEFIYVEQSSSSYDSQFTDADL</sequence>
<dbReference type="OMA" id="IEFEGRH"/>
<evidence type="ECO:0000259" key="9">
    <source>
        <dbReference type="PROSITE" id="PS50042"/>
    </source>
</evidence>
<dbReference type="InterPro" id="IPR014710">
    <property type="entry name" value="RmlC-like_jellyroll"/>
</dbReference>
<dbReference type="RefSeq" id="XP_001324404.1">
    <property type="nucleotide sequence ID" value="XM_001324369.1"/>
</dbReference>
<evidence type="ECO:0000256" key="3">
    <source>
        <dbReference type="ARBA" id="ARBA00022448"/>
    </source>
</evidence>
<dbReference type="InParanoid" id="A2E5A1"/>
<feature type="transmembrane region" description="Helical" evidence="8">
    <location>
        <begin position="192"/>
        <end position="214"/>
    </location>
</feature>
<dbReference type="PANTHER" id="PTHR10217">
    <property type="entry name" value="VOLTAGE AND LIGAND GATED POTASSIUM CHANNEL"/>
    <property type="match status" value="1"/>
</dbReference>
<feature type="transmembrane region" description="Helical" evidence="8">
    <location>
        <begin position="60"/>
        <end position="82"/>
    </location>
</feature>
<feature type="transmembrane region" description="Helical" evidence="8">
    <location>
        <begin position="235"/>
        <end position="254"/>
    </location>
</feature>
<dbReference type="FunFam" id="2.60.120.10:FF:000074">
    <property type="entry name" value="Potassium channel KAT2"/>
    <property type="match status" value="1"/>
</dbReference>
<comment type="subcellular location">
    <subcellularLocation>
        <location evidence="1">Membrane</location>
        <topology evidence="1">Multi-pass membrane protein</topology>
    </subcellularLocation>
</comment>
<comment type="similarity">
    <text evidence="2">Belongs to the potassium channel family. Plant (TC 1.A.1.4) subfamily.</text>
</comment>
<feature type="transmembrane region" description="Helical" evidence="8">
    <location>
        <begin position="266"/>
        <end position="287"/>
    </location>
</feature>
<feature type="transmembrane region" description="Helical" evidence="8">
    <location>
        <begin position="88"/>
        <end position="111"/>
    </location>
</feature>
<name>A2E5A1_TRIV3</name>
<evidence type="ECO:0000313" key="10">
    <source>
        <dbReference type="EMBL" id="EAY12181.1"/>
    </source>
</evidence>
<dbReference type="GO" id="GO:0071805">
    <property type="term" value="P:potassium ion transmembrane transport"/>
    <property type="evidence" value="ECO:0000318"/>
    <property type="project" value="GO_Central"/>
</dbReference>
<accession>A2E5A1</accession>
<gene>
    <name evidence="10" type="ORF">TVAG_003870</name>
</gene>
<evidence type="ECO:0000256" key="6">
    <source>
        <dbReference type="ARBA" id="ARBA00023136"/>
    </source>
</evidence>
<evidence type="ECO:0000256" key="4">
    <source>
        <dbReference type="ARBA" id="ARBA00022692"/>
    </source>
</evidence>
<dbReference type="InterPro" id="IPR050818">
    <property type="entry name" value="KCNH_animal-type"/>
</dbReference>
<feature type="region of interest" description="Disordered" evidence="7">
    <location>
        <begin position="491"/>
        <end position="519"/>
    </location>
</feature>
<dbReference type="Gene3D" id="1.10.287.70">
    <property type="match status" value="1"/>
</dbReference>
<dbReference type="Gene3D" id="2.60.120.10">
    <property type="entry name" value="Jelly Rolls"/>
    <property type="match status" value="1"/>
</dbReference>
<reference evidence="10" key="2">
    <citation type="journal article" date="2007" name="Science">
        <title>Draft genome sequence of the sexually transmitted pathogen Trichomonas vaginalis.</title>
        <authorList>
            <person name="Carlton J.M."/>
            <person name="Hirt R.P."/>
            <person name="Silva J.C."/>
            <person name="Delcher A.L."/>
            <person name="Schatz M."/>
            <person name="Zhao Q."/>
            <person name="Wortman J.R."/>
            <person name="Bidwell S.L."/>
            <person name="Alsmark U.C.M."/>
            <person name="Besteiro S."/>
            <person name="Sicheritz-Ponten T."/>
            <person name="Noel C.J."/>
            <person name="Dacks J.B."/>
            <person name="Foster P.G."/>
            <person name="Simillion C."/>
            <person name="Van de Peer Y."/>
            <person name="Miranda-Saavedra D."/>
            <person name="Barton G.J."/>
            <person name="Westrop G.D."/>
            <person name="Mueller S."/>
            <person name="Dessi D."/>
            <person name="Fiori P.L."/>
            <person name="Ren Q."/>
            <person name="Paulsen I."/>
            <person name="Zhang H."/>
            <person name="Bastida-Corcuera F.D."/>
            <person name="Simoes-Barbosa A."/>
            <person name="Brown M.T."/>
            <person name="Hayes R.D."/>
            <person name="Mukherjee M."/>
            <person name="Okumura C.Y."/>
            <person name="Schneider R."/>
            <person name="Smith A.J."/>
            <person name="Vanacova S."/>
            <person name="Villalvazo M."/>
            <person name="Haas B.J."/>
            <person name="Pertea M."/>
            <person name="Feldblyum T.V."/>
            <person name="Utterback T.R."/>
            <person name="Shu C.L."/>
            <person name="Osoegawa K."/>
            <person name="de Jong P.J."/>
            <person name="Hrdy I."/>
            <person name="Horvathova L."/>
            <person name="Zubacova Z."/>
            <person name="Dolezal P."/>
            <person name="Malik S.B."/>
            <person name="Logsdon J.M. Jr."/>
            <person name="Henze K."/>
            <person name="Gupta A."/>
            <person name="Wang C.C."/>
            <person name="Dunne R.L."/>
            <person name="Upcroft J.A."/>
            <person name="Upcroft P."/>
            <person name="White O."/>
            <person name="Salzberg S.L."/>
            <person name="Tang P."/>
            <person name="Chiu C.-H."/>
            <person name="Lee Y.-S."/>
            <person name="Embley T.M."/>
            <person name="Coombs G.H."/>
            <person name="Mottram J.C."/>
            <person name="Tachezy J."/>
            <person name="Fraser-Liggett C.M."/>
            <person name="Johnson P.J."/>
        </authorList>
    </citation>
    <scope>NUCLEOTIDE SEQUENCE [LARGE SCALE GENOMIC DNA]</scope>
    <source>
        <strain evidence="10">G3</strain>
    </source>
</reference>
<dbReference type="SMR" id="A2E5A1"/>
<evidence type="ECO:0000256" key="2">
    <source>
        <dbReference type="ARBA" id="ARBA00007929"/>
    </source>
</evidence>
<dbReference type="InterPro" id="IPR013099">
    <property type="entry name" value="K_chnl_dom"/>
</dbReference>
<dbReference type="EMBL" id="DS113306">
    <property type="protein sequence ID" value="EAY12181.1"/>
    <property type="molecule type" value="Genomic_DNA"/>
</dbReference>
<dbReference type="GO" id="GO:0005886">
    <property type="term" value="C:plasma membrane"/>
    <property type="evidence" value="ECO:0000318"/>
    <property type="project" value="GO_Central"/>
</dbReference>
<dbReference type="InterPro" id="IPR018490">
    <property type="entry name" value="cNMP-bd_dom_sf"/>
</dbReference>
<feature type="compositionally biased region" description="Acidic residues" evidence="7">
    <location>
        <begin position="509"/>
        <end position="519"/>
    </location>
</feature>
<reference evidence="10" key="1">
    <citation type="submission" date="2006-10" db="EMBL/GenBank/DDBJ databases">
        <authorList>
            <person name="Amadeo P."/>
            <person name="Zhao Q."/>
            <person name="Wortman J."/>
            <person name="Fraser-Liggett C."/>
            <person name="Carlton J."/>
        </authorList>
    </citation>
    <scope>NUCLEOTIDE SEQUENCE</scope>
    <source>
        <strain evidence="10">G3</strain>
    </source>
</reference>
<dbReference type="InterPro" id="IPR000595">
    <property type="entry name" value="cNMP-bd_dom"/>
</dbReference>
<evidence type="ECO:0000256" key="1">
    <source>
        <dbReference type="ARBA" id="ARBA00004141"/>
    </source>
</evidence>
<protein>
    <submittedName>
        <fullName evidence="10">Cation channel family protein</fullName>
    </submittedName>
</protein>
<keyword evidence="4 8" id="KW-0812">Transmembrane</keyword>
<dbReference type="Proteomes" id="UP000001542">
    <property type="component" value="Unassembled WGS sequence"/>
</dbReference>
<dbReference type="GO" id="GO:0005249">
    <property type="term" value="F:voltage-gated potassium channel activity"/>
    <property type="evidence" value="ECO:0000318"/>
    <property type="project" value="GO_Central"/>
</dbReference>
<evidence type="ECO:0000256" key="7">
    <source>
        <dbReference type="SAM" id="MobiDB-lite"/>
    </source>
</evidence>
<evidence type="ECO:0000256" key="5">
    <source>
        <dbReference type="ARBA" id="ARBA00022989"/>
    </source>
</evidence>
<dbReference type="SUPFAM" id="SSF81324">
    <property type="entry name" value="Voltage-gated potassium channels"/>
    <property type="match status" value="1"/>
</dbReference>
<dbReference type="PROSITE" id="PS50042">
    <property type="entry name" value="CNMP_BINDING_3"/>
    <property type="match status" value="1"/>
</dbReference>
<dbReference type="PANTHER" id="PTHR10217:SF435">
    <property type="entry name" value="POTASSIUM VOLTAGE-GATED CHANNEL PROTEIN EAG"/>
    <property type="match status" value="1"/>
</dbReference>
<dbReference type="OrthoDB" id="426293at2759"/>
<dbReference type="CDD" id="cd00038">
    <property type="entry name" value="CAP_ED"/>
    <property type="match status" value="1"/>
</dbReference>
<dbReference type="GO" id="GO:0042391">
    <property type="term" value="P:regulation of membrane potential"/>
    <property type="evidence" value="ECO:0000318"/>
    <property type="project" value="GO_Central"/>
</dbReference>
<keyword evidence="5 8" id="KW-1133">Transmembrane helix</keyword>
<dbReference type="Pfam" id="PF07885">
    <property type="entry name" value="Ion_trans_2"/>
    <property type="match status" value="1"/>
</dbReference>
<dbReference type="eggNOG" id="KOG0501">
    <property type="taxonomic scope" value="Eukaryota"/>
</dbReference>
<keyword evidence="6 8" id="KW-0472">Membrane</keyword>
<keyword evidence="3" id="KW-0813">Transport</keyword>
<dbReference type="VEuPathDB" id="TrichDB:TVAGG3_0476420"/>
<organism evidence="10 11">
    <name type="scientific">Trichomonas vaginalis (strain ATCC PRA-98 / G3)</name>
    <dbReference type="NCBI Taxonomy" id="412133"/>
    <lineage>
        <taxon>Eukaryota</taxon>
        <taxon>Metamonada</taxon>
        <taxon>Parabasalia</taxon>
        <taxon>Trichomonadida</taxon>
        <taxon>Trichomonadidae</taxon>
        <taxon>Trichomonas</taxon>
    </lineage>
</organism>
<dbReference type="STRING" id="5722.A2E5A1"/>
<dbReference type="VEuPathDB" id="TrichDB:TVAG_003870"/>
<dbReference type="SUPFAM" id="SSF51206">
    <property type="entry name" value="cAMP-binding domain-like"/>
    <property type="match status" value="1"/>
</dbReference>
<feature type="transmembrane region" description="Helical" evidence="8">
    <location>
        <begin position="132"/>
        <end position="151"/>
    </location>
</feature>
<dbReference type="FunFam" id="1.10.287.70:FF:000123">
    <property type="entry name" value="Potassium channel KAT3"/>
    <property type="match status" value="1"/>
</dbReference>
<dbReference type="KEGG" id="tva:4770143"/>